<name>A0A450UGQ8_9GAMM</name>
<dbReference type="EMBL" id="CAADFF010000028">
    <property type="protein sequence ID" value="VFJ91713.1"/>
    <property type="molecule type" value="Genomic_DNA"/>
</dbReference>
<proteinExistence type="predicted"/>
<gene>
    <name evidence="1" type="ORF">BECKLFY1418B_GA0070995_102814</name>
</gene>
<reference evidence="1" key="1">
    <citation type="submission" date="2019-02" db="EMBL/GenBank/DDBJ databases">
        <authorList>
            <person name="Gruber-Vodicka R. H."/>
            <person name="Seah K. B. B."/>
        </authorList>
    </citation>
    <scope>NUCLEOTIDE SEQUENCE</scope>
    <source>
        <strain evidence="1">BECK_M7</strain>
    </source>
</reference>
<dbReference type="AlphaFoldDB" id="A0A450UGQ8"/>
<protein>
    <submittedName>
        <fullName evidence="1">Uncharacterized protein</fullName>
    </submittedName>
</protein>
<organism evidence="1">
    <name type="scientific">Candidatus Kentrum sp. LFY</name>
    <dbReference type="NCBI Taxonomy" id="2126342"/>
    <lineage>
        <taxon>Bacteria</taxon>
        <taxon>Pseudomonadati</taxon>
        <taxon>Pseudomonadota</taxon>
        <taxon>Gammaproteobacteria</taxon>
        <taxon>Candidatus Kentrum</taxon>
    </lineage>
</organism>
<accession>A0A450UGQ8</accession>
<evidence type="ECO:0000313" key="1">
    <source>
        <dbReference type="EMBL" id="VFJ91713.1"/>
    </source>
</evidence>
<sequence length="55" mass="6253">MSDNNPLHKSKITRLVLLILPASGDVSWKIFDKATKEILAMTMTSLNYELRIFST</sequence>